<dbReference type="InterPro" id="IPR025315">
    <property type="entry name" value="DUF4220"/>
</dbReference>
<keyword evidence="1" id="KW-1133">Transmembrane helix</keyword>
<evidence type="ECO:0000259" key="2">
    <source>
        <dbReference type="Pfam" id="PF13968"/>
    </source>
</evidence>
<sequence length="585" mass="66973">MANQTTSPSENAHSYRGYKVPAVAQQQDSSKFPKSGGPPTHMVDQLLYRDLVDHEYPYLLPLLILWSLFITKFLIRQVLNKLVKSAYGLNNSKLVSDYMKIEHELTNPNEVDPKSMKGYKYLVLGEGKINPQINGPDYTPEIELPPGVITLDKVWSCKDRLLDPSIDTDNRLRDVCLSFAFFKLLKRQFFEYPAAEAQLEKTRQLVFDGLLSRNNNSIYSVIAMEIAFLRDFFYTRYPVTFALGVPVLHVILLVGMFGVSVCLSVKSFMRRENHDNDYLRSPQGHNIDYTITNILLIMVLAILCEGKFSRSLNNTIGQYSLLENSNRFHLDCCSLVTCIPYSTWGWSPSKVAPNGMKKRKPVVLSPYVKGAIVNSLRLMSHYPTKGVASLRRNGVYDDLAWTCTLKTEFHTLIVWHIATGLCEIHPVKDKGNKESVEPYHPVASHLSNYCAYLMVFLPNMLPESIFSLKLFFRKVLTETKEFFHGSRSYEDKYNLMLQVGESGDRAIDKGARLAKYLMEIPDDVRRWKIMADFWSEFIIFLAPHGKVKEHLNNLESGGEFITHLWALLYHAGIVHESWTPPLKFV</sequence>
<dbReference type="AlphaFoldDB" id="A0AAD6F1A4"/>
<protein>
    <recommendedName>
        <fullName evidence="2">DUF4220 domain-containing protein</fullName>
    </recommendedName>
</protein>
<comment type="caution">
    <text evidence="3">The sequence shown here is derived from an EMBL/GenBank/DDBJ whole genome shotgun (WGS) entry which is preliminary data.</text>
</comment>
<proteinExistence type="predicted"/>
<evidence type="ECO:0000313" key="4">
    <source>
        <dbReference type="Proteomes" id="UP001210211"/>
    </source>
</evidence>
<feature type="transmembrane region" description="Helical" evidence="1">
    <location>
        <begin position="56"/>
        <end position="75"/>
    </location>
</feature>
<keyword evidence="1" id="KW-0472">Membrane</keyword>
<name>A0AAD6F1A4_9POAL</name>
<dbReference type="PANTHER" id="PTHR31325">
    <property type="entry name" value="OS01G0798800 PROTEIN-RELATED"/>
    <property type="match status" value="1"/>
</dbReference>
<gene>
    <name evidence="3" type="ORF">LUZ61_012526</name>
</gene>
<evidence type="ECO:0000313" key="3">
    <source>
        <dbReference type="EMBL" id="KAJ3708821.1"/>
    </source>
</evidence>
<dbReference type="Pfam" id="PF04578">
    <property type="entry name" value="DUF594"/>
    <property type="match status" value="1"/>
</dbReference>
<reference evidence="3 4" key="1">
    <citation type="journal article" date="2022" name="Cell">
        <title>Repeat-based holocentromeres influence genome architecture and karyotype evolution.</title>
        <authorList>
            <person name="Hofstatter P.G."/>
            <person name="Thangavel G."/>
            <person name="Lux T."/>
            <person name="Neumann P."/>
            <person name="Vondrak T."/>
            <person name="Novak P."/>
            <person name="Zhang M."/>
            <person name="Costa L."/>
            <person name="Castellani M."/>
            <person name="Scott A."/>
            <person name="Toegelov H."/>
            <person name="Fuchs J."/>
            <person name="Mata-Sucre Y."/>
            <person name="Dias Y."/>
            <person name="Vanzela A.L.L."/>
            <person name="Huettel B."/>
            <person name="Almeida C.C.S."/>
            <person name="Simkova H."/>
            <person name="Souza G."/>
            <person name="Pedrosa-Harand A."/>
            <person name="Macas J."/>
            <person name="Mayer K.F.X."/>
            <person name="Houben A."/>
            <person name="Marques A."/>
        </authorList>
    </citation>
    <scope>NUCLEOTIDE SEQUENCE [LARGE SCALE GENOMIC DNA]</scope>
    <source>
        <strain evidence="3">RhyTen1mFocal</strain>
    </source>
</reference>
<dbReference type="EMBL" id="JAMRDG010000001">
    <property type="protein sequence ID" value="KAJ3708821.1"/>
    <property type="molecule type" value="Genomic_DNA"/>
</dbReference>
<dbReference type="Proteomes" id="UP001210211">
    <property type="component" value="Unassembled WGS sequence"/>
</dbReference>
<accession>A0AAD6F1A4</accession>
<organism evidence="3 4">
    <name type="scientific">Rhynchospora tenuis</name>
    <dbReference type="NCBI Taxonomy" id="198213"/>
    <lineage>
        <taxon>Eukaryota</taxon>
        <taxon>Viridiplantae</taxon>
        <taxon>Streptophyta</taxon>
        <taxon>Embryophyta</taxon>
        <taxon>Tracheophyta</taxon>
        <taxon>Spermatophyta</taxon>
        <taxon>Magnoliopsida</taxon>
        <taxon>Liliopsida</taxon>
        <taxon>Poales</taxon>
        <taxon>Cyperaceae</taxon>
        <taxon>Cyperoideae</taxon>
        <taxon>Rhynchosporeae</taxon>
        <taxon>Rhynchospora</taxon>
    </lineage>
</organism>
<evidence type="ECO:0000256" key="1">
    <source>
        <dbReference type="SAM" id="Phobius"/>
    </source>
</evidence>
<keyword evidence="1" id="KW-0812">Transmembrane</keyword>
<feature type="domain" description="DUF4220" evidence="2">
    <location>
        <begin position="61"/>
        <end position="301"/>
    </location>
</feature>
<dbReference type="Pfam" id="PF13968">
    <property type="entry name" value="DUF4220"/>
    <property type="match status" value="1"/>
</dbReference>
<feature type="transmembrane region" description="Helical" evidence="1">
    <location>
        <begin position="241"/>
        <end position="265"/>
    </location>
</feature>
<dbReference type="InterPro" id="IPR007658">
    <property type="entry name" value="DUF594"/>
</dbReference>
<keyword evidence="4" id="KW-1185">Reference proteome</keyword>